<dbReference type="CDD" id="cd04301">
    <property type="entry name" value="NAT_SF"/>
    <property type="match status" value="1"/>
</dbReference>
<comment type="similarity">
    <text evidence="4">Belongs to the acetyltransferase family. MshD subfamily.</text>
</comment>
<dbReference type="InterPro" id="IPR016181">
    <property type="entry name" value="Acyl_CoA_acyltransferase"/>
</dbReference>
<feature type="binding site" evidence="4">
    <location>
        <begin position="229"/>
        <end position="231"/>
    </location>
    <ligand>
        <name>acetyl-CoA</name>
        <dbReference type="ChEBI" id="CHEBI:57288"/>
        <label>2</label>
    </ligand>
</feature>
<dbReference type="GO" id="GO:0010125">
    <property type="term" value="P:mycothiol biosynthetic process"/>
    <property type="evidence" value="ECO:0007669"/>
    <property type="project" value="UniProtKB-UniRule"/>
</dbReference>
<dbReference type="PIRSF" id="PIRSF021524">
    <property type="entry name" value="MSH_acetyltransferase"/>
    <property type="match status" value="1"/>
</dbReference>
<comment type="catalytic activity">
    <reaction evidence="4">
        <text>1D-myo-inositol 2-(L-cysteinylamino)-2-deoxy-alpha-D-glucopyranoside + acetyl-CoA = mycothiol + CoA + H(+)</text>
        <dbReference type="Rhea" id="RHEA:26172"/>
        <dbReference type="ChEBI" id="CHEBI:15378"/>
        <dbReference type="ChEBI" id="CHEBI:16768"/>
        <dbReference type="ChEBI" id="CHEBI:57287"/>
        <dbReference type="ChEBI" id="CHEBI:57288"/>
        <dbReference type="ChEBI" id="CHEBI:58887"/>
        <dbReference type="EC" id="2.3.1.189"/>
    </reaction>
</comment>
<dbReference type="Pfam" id="PF00583">
    <property type="entry name" value="Acetyltransf_1"/>
    <property type="match status" value="1"/>
</dbReference>
<feature type="binding site" evidence="4">
    <location>
        <position position="261"/>
    </location>
    <ligand>
        <name>1D-myo-inositol 2-(L-cysteinylamino)-2-deoxy-alpha-D-glucopyranoside</name>
        <dbReference type="ChEBI" id="CHEBI:58887"/>
    </ligand>
</feature>
<feature type="binding site" evidence="4">
    <location>
        <position position="38"/>
    </location>
    <ligand>
        <name>1D-myo-inositol 2-(L-cysteinylamino)-2-deoxy-alpha-D-glucopyranoside</name>
        <dbReference type="ChEBI" id="CHEBI:58887"/>
    </ligand>
</feature>
<accession>A0A1I5DTM1</accession>
<feature type="binding site" evidence="4">
    <location>
        <position position="178"/>
    </location>
    <ligand>
        <name>1D-myo-inositol 2-(L-cysteinylamino)-2-deoxy-alpha-D-glucopyranoside</name>
        <dbReference type="ChEBI" id="CHEBI:58887"/>
    </ligand>
</feature>
<dbReference type="PROSITE" id="PS51186">
    <property type="entry name" value="GNAT"/>
    <property type="match status" value="1"/>
</dbReference>
<evidence type="ECO:0000313" key="6">
    <source>
        <dbReference type="EMBL" id="SFO02548.1"/>
    </source>
</evidence>
<comment type="subunit">
    <text evidence="4">Monomer.</text>
</comment>
<evidence type="ECO:0000256" key="3">
    <source>
        <dbReference type="ARBA" id="ARBA00023315"/>
    </source>
</evidence>
<dbReference type="NCBIfam" id="TIGR03448">
    <property type="entry name" value="mycothiol_MshD"/>
    <property type="match status" value="1"/>
</dbReference>
<dbReference type="PANTHER" id="PTHR43877">
    <property type="entry name" value="AMINOALKYLPHOSPHONATE N-ACETYLTRANSFERASE-RELATED-RELATED"/>
    <property type="match status" value="1"/>
</dbReference>
<evidence type="ECO:0000313" key="7">
    <source>
        <dbReference type="Proteomes" id="UP000198867"/>
    </source>
</evidence>
<dbReference type="SUPFAM" id="SSF55729">
    <property type="entry name" value="Acyl-CoA N-acyltransferases (Nat)"/>
    <property type="match status" value="1"/>
</dbReference>
<dbReference type="GO" id="GO:0035447">
    <property type="term" value="F:mycothiol synthase activity"/>
    <property type="evidence" value="ECO:0007669"/>
    <property type="project" value="UniProtKB-UniRule"/>
</dbReference>
<evidence type="ECO:0000256" key="2">
    <source>
        <dbReference type="ARBA" id="ARBA00022737"/>
    </source>
</evidence>
<keyword evidence="3 4" id="KW-0012">Acyltransferase</keyword>
<organism evidence="6 7">
    <name type="scientific">Mycetocola miduiensis</name>
    <dbReference type="NCBI Taxonomy" id="995034"/>
    <lineage>
        <taxon>Bacteria</taxon>
        <taxon>Bacillati</taxon>
        <taxon>Actinomycetota</taxon>
        <taxon>Actinomycetes</taxon>
        <taxon>Micrococcales</taxon>
        <taxon>Microbacteriaceae</taxon>
        <taxon>Mycetocola</taxon>
    </lineage>
</organism>
<dbReference type="RefSeq" id="WP_090712997.1">
    <property type="nucleotide sequence ID" value="NZ_FOVM01000011.1"/>
</dbReference>
<feature type="binding site" evidence="4">
    <location>
        <position position="225"/>
    </location>
    <ligand>
        <name>1D-myo-inositol 2-(L-cysteinylamino)-2-deoxy-alpha-D-glucopyranoside</name>
        <dbReference type="ChEBI" id="CHEBI:58887"/>
    </ligand>
</feature>
<dbReference type="EMBL" id="FOVM01000011">
    <property type="protein sequence ID" value="SFO02548.1"/>
    <property type="molecule type" value="Genomic_DNA"/>
</dbReference>
<dbReference type="EC" id="2.3.1.189" evidence="4"/>
<dbReference type="Gene3D" id="3.40.630.30">
    <property type="match status" value="1"/>
</dbReference>
<comment type="caution">
    <text evidence="4">Lacks conserved residue(s) required for the propagation of feature annotation.</text>
</comment>
<dbReference type="AlphaFoldDB" id="A0A1I5DTM1"/>
<evidence type="ECO:0000259" key="5">
    <source>
        <dbReference type="PROSITE" id="PS51186"/>
    </source>
</evidence>
<evidence type="ECO:0000256" key="1">
    <source>
        <dbReference type="ARBA" id="ARBA00022679"/>
    </source>
</evidence>
<keyword evidence="2 4" id="KW-0677">Repeat</keyword>
<reference evidence="7" key="1">
    <citation type="submission" date="2016-10" db="EMBL/GenBank/DDBJ databases">
        <authorList>
            <person name="Varghese N."/>
            <person name="Submissions S."/>
        </authorList>
    </citation>
    <scope>NUCLEOTIDE SEQUENCE [LARGE SCALE GENOMIC DNA]</scope>
    <source>
        <strain evidence="7">CGMCC 1.11101</strain>
    </source>
</reference>
<dbReference type="InterPro" id="IPR000182">
    <property type="entry name" value="GNAT_dom"/>
</dbReference>
<keyword evidence="7" id="KW-1185">Reference proteome</keyword>
<feature type="binding site" evidence="4">
    <location>
        <position position="218"/>
    </location>
    <ligand>
        <name>1D-myo-inositol 2-(L-cysteinylamino)-2-deoxy-alpha-D-glucopyranoside</name>
        <dbReference type="ChEBI" id="CHEBI:58887"/>
    </ligand>
</feature>
<dbReference type="HAMAP" id="MF_01698">
    <property type="entry name" value="MshD"/>
    <property type="match status" value="1"/>
</dbReference>
<evidence type="ECO:0000256" key="4">
    <source>
        <dbReference type="HAMAP-Rule" id="MF_01698"/>
    </source>
</evidence>
<dbReference type="InterPro" id="IPR050832">
    <property type="entry name" value="Bact_Acetyltransf"/>
</dbReference>
<gene>
    <name evidence="4" type="primary">mshD</name>
    <name evidence="6" type="ORF">SAMN05216219_3072</name>
</gene>
<dbReference type="Proteomes" id="UP000198867">
    <property type="component" value="Unassembled WGS sequence"/>
</dbReference>
<dbReference type="OrthoDB" id="3208058at2"/>
<sequence length="293" mass="31868">MPKPILRVRNITDAAPRAAFDRLVRRAVAVDGASPFNDQALIDAEAGARSLLLAITPPESPSAVELLVGAALIGHGELEFVVDPEWRGTGVGSSMLAEILASAPPSLLAWAHGDHPASRLLAARFAFDRVRTLLQLRMPLSPAADIPPLPAGITSFSPGTDDAEWVELNARVFASHPEQGRITVEDLRARQSEPWFDAGDFLLARNESGRLLGYNWLKIDADHGEIYVLGVGEPGQGLGRALMLAGLERMRERGVRTASLYVEGDNERAVSLYRSLGFTDYAVDVQYRRREKA</sequence>
<name>A0A1I5DTM1_9MICO</name>
<dbReference type="InterPro" id="IPR017813">
    <property type="entry name" value="Mycothiol_AcTrfase"/>
</dbReference>
<proteinExistence type="inferred from homology"/>
<keyword evidence="1 4" id="KW-0808">Transferase</keyword>
<dbReference type="STRING" id="995034.SAMN05216219_3072"/>
<comment type="function">
    <text evidence="4">Catalyzes the transfer of acetyl from acetyl-CoA to desacetylmycothiol (Cys-GlcN-Ins) to form mycothiol.</text>
</comment>
<feature type="domain" description="N-acetyltransferase" evidence="5">
    <location>
        <begin position="151"/>
        <end position="293"/>
    </location>
</feature>
<protein>
    <recommendedName>
        <fullName evidence="4">Mycothiol acetyltransferase</fullName>
        <shortName evidence="4">MSH acetyltransferase</shortName>
        <ecNumber evidence="4">2.3.1.189</ecNumber>
    </recommendedName>
    <alternativeName>
        <fullName evidence="4">Mycothiol synthase</fullName>
    </alternativeName>
</protein>